<comment type="caution">
    <text evidence="3">The sequence shown here is derived from an EMBL/GenBank/DDBJ whole genome shotgun (WGS) entry which is preliminary data.</text>
</comment>
<dbReference type="EMBL" id="VMHE01000005">
    <property type="protein sequence ID" value="TSJ66218.1"/>
    <property type="molecule type" value="Genomic_DNA"/>
</dbReference>
<dbReference type="SUPFAM" id="SSF55797">
    <property type="entry name" value="PR-1-like"/>
    <property type="match status" value="1"/>
</dbReference>
<dbReference type="InterPro" id="IPR014044">
    <property type="entry name" value="CAP_dom"/>
</dbReference>
<feature type="transmembrane region" description="Helical" evidence="1">
    <location>
        <begin position="6"/>
        <end position="23"/>
    </location>
</feature>
<keyword evidence="1" id="KW-0472">Membrane</keyword>
<keyword evidence="1" id="KW-0812">Transmembrane</keyword>
<evidence type="ECO:0000313" key="4">
    <source>
        <dbReference type="Proteomes" id="UP000316425"/>
    </source>
</evidence>
<dbReference type="OrthoDB" id="9783944at2"/>
<accession>A0A556PPA9</accession>
<evidence type="ECO:0000313" key="3">
    <source>
        <dbReference type="EMBL" id="TSJ66218.1"/>
    </source>
</evidence>
<dbReference type="AlphaFoldDB" id="A0A556PPA9"/>
<dbReference type="PANTHER" id="PTHR31157">
    <property type="entry name" value="SCP DOMAIN-CONTAINING PROTEIN"/>
    <property type="match status" value="1"/>
</dbReference>
<dbReference type="PANTHER" id="PTHR31157:SF1">
    <property type="entry name" value="SCP DOMAIN-CONTAINING PROTEIN"/>
    <property type="match status" value="1"/>
</dbReference>
<proteinExistence type="predicted"/>
<sequence>MRLLRFIGMIAILIFIFFVLPINEWMAKPSGELTVSTMWEDTKDSVRQIDLKEIGDRMESTAKRAKFLISSLMDDESSVQFQEMPKHEPTKQGHNNKPEIELTEADIQEFEYRVLELVNEERKAEGLEPLEFSVEVSEVARAKSHDMADANYFDHQSPNYGSPFEMMQTFGVDYRAAGENIAMGQRTPEEVMNGWMNSDGHRKNIMHDQFTHLGVGYVEKNGTTYWTQMFVGR</sequence>
<keyword evidence="1" id="KW-1133">Transmembrane helix</keyword>
<protein>
    <recommendedName>
        <fullName evidence="2">SCP domain-containing protein</fullName>
    </recommendedName>
</protein>
<evidence type="ECO:0000259" key="2">
    <source>
        <dbReference type="Pfam" id="PF00188"/>
    </source>
</evidence>
<dbReference type="RefSeq" id="WP_144088217.1">
    <property type="nucleotide sequence ID" value="NZ_VMHE01000005.1"/>
</dbReference>
<gene>
    <name evidence="3" type="ORF">FPQ13_04935</name>
</gene>
<dbReference type="InterPro" id="IPR014258">
    <property type="entry name" value="CAP_domain_YkwD-like"/>
</dbReference>
<feature type="domain" description="SCP" evidence="2">
    <location>
        <begin position="115"/>
        <end position="230"/>
    </location>
</feature>
<dbReference type="Proteomes" id="UP000316425">
    <property type="component" value="Unassembled WGS sequence"/>
</dbReference>
<organism evidence="3 4">
    <name type="scientific">Allobacillus salarius</name>
    <dbReference type="NCBI Taxonomy" id="1955272"/>
    <lineage>
        <taxon>Bacteria</taxon>
        <taxon>Bacillati</taxon>
        <taxon>Bacillota</taxon>
        <taxon>Bacilli</taxon>
        <taxon>Bacillales</taxon>
        <taxon>Bacillaceae</taxon>
        <taxon>Allobacillus</taxon>
    </lineage>
</organism>
<dbReference type="Pfam" id="PF00188">
    <property type="entry name" value="CAP"/>
    <property type="match status" value="1"/>
</dbReference>
<dbReference type="CDD" id="cd05379">
    <property type="entry name" value="CAP_bacterial"/>
    <property type="match status" value="1"/>
</dbReference>
<dbReference type="Gene3D" id="3.40.33.10">
    <property type="entry name" value="CAP"/>
    <property type="match status" value="1"/>
</dbReference>
<dbReference type="InterPro" id="IPR035940">
    <property type="entry name" value="CAP_sf"/>
</dbReference>
<name>A0A556PPA9_9BACI</name>
<reference evidence="3 4" key="1">
    <citation type="submission" date="2019-07" db="EMBL/GenBank/DDBJ databases">
        <title>Allobacillus sp. nov. SKP isolated from shrimp paste of Euphausiacea.</title>
        <authorList>
            <person name="Kanchanasin P."/>
            <person name="Tanasupawat S."/>
            <person name="Shi W."/>
            <person name="Wu L."/>
            <person name="Ma J."/>
        </authorList>
    </citation>
    <scope>NUCLEOTIDE SEQUENCE [LARGE SCALE GENOMIC DNA]</scope>
    <source>
        <strain evidence="3 4">SKP4-8</strain>
    </source>
</reference>
<dbReference type="NCBIfam" id="TIGR02909">
    <property type="entry name" value="spore_YkwD"/>
    <property type="match status" value="1"/>
</dbReference>
<evidence type="ECO:0000256" key="1">
    <source>
        <dbReference type="SAM" id="Phobius"/>
    </source>
</evidence>
<keyword evidence="4" id="KW-1185">Reference proteome</keyword>